<sequence>MTKVEKGIRVGGDARGRRQEIRRAVHSPIFKATPVTFGVKKRPQTYNCLQTCRAEHTKEDDIREGETAEWQGATVKKLGNGVEGTVHCDSKASSEFEIPPCLLCAASYLNNHEQTILDKPFRIYRIASEVTIDAPALAQRKSRNGTDTVLQE</sequence>
<dbReference type="Proteomes" id="UP000218334">
    <property type="component" value="Unassembled WGS sequence"/>
</dbReference>
<proteinExistence type="predicted"/>
<evidence type="ECO:0000313" key="1">
    <source>
        <dbReference type="EMBL" id="PBK64250.1"/>
    </source>
</evidence>
<keyword evidence="2" id="KW-1185">Reference proteome</keyword>
<dbReference type="AlphaFoldDB" id="A0A2H3B3I6"/>
<accession>A0A2H3B3I6</accession>
<gene>
    <name evidence="1" type="ORF">ARMSODRAFT_979364</name>
</gene>
<evidence type="ECO:0000313" key="2">
    <source>
        <dbReference type="Proteomes" id="UP000218334"/>
    </source>
</evidence>
<reference evidence="2" key="1">
    <citation type="journal article" date="2017" name="Nat. Ecol. Evol.">
        <title>Genome expansion and lineage-specific genetic innovations in the forest pathogenic fungi Armillaria.</title>
        <authorList>
            <person name="Sipos G."/>
            <person name="Prasanna A.N."/>
            <person name="Walter M.C."/>
            <person name="O'Connor E."/>
            <person name="Balint B."/>
            <person name="Krizsan K."/>
            <person name="Kiss B."/>
            <person name="Hess J."/>
            <person name="Varga T."/>
            <person name="Slot J."/>
            <person name="Riley R."/>
            <person name="Boka B."/>
            <person name="Rigling D."/>
            <person name="Barry K."/>
            <person name="Lee J."/>
            <person name="Mihaltcheva S."/>
            <person name="LaButti K."/>
            <person name="Lipzen A."/>
            <person name="Waldron R."/>
            <person name="Moloney N.M."/>
            <person name="Sperisen C."/>
            <person name="Kredics L."/>
            <person name="Vagvoelgyi C."/>
            <person name="Patrignani A."/>
            <person name="Fitzpatrick D."/>
            <person name="Nagy I."/>
            <person name="Doyle S."/>
            <person name="Anderson J.B."/>
            <person name="Grigoriev I.V."/>
            <person name="Gueldener U."/>
            <person name="Muensterkoetter M."/>
            <person name="Nagy L.G."/>
        </authorList>
    </citation>
    <scope>NUCLEOTIDE SEQUENCE [LARGE SCALE GENOMIC DNA]</scope>
    <source>
        <strain evidence="2">28-4</strain>
    </source>
</reference>
<dbReference type="EMBL" id="KZ293453">
    <property type="protein sequence ID" value="PBK64250.1"/>
    <property type="molecule type" value="Genomic_DNA"/>
</dbReference>
<protein>
    <submittedName>
        <fullName evidence="1">Uncharacterized protein</fullName>
    </submittedName>
</protein>
<organism evidence="1 2">
    <name type="scientific">Armillaria solidipes</name>
    <dbReference type="NCBI Taxonomy" id="1076256"/>
    <lineage>
        <taxon>Eukaryota</taxon>
        <taxon>Fungi</taxon>
        <taxon>Dikarya</taxon>
        <taxon>Basidiomycota</taxon>
        <taxon>Agaricomycotina</taxon>
        <taxon>Agaricomycetes</taxon>
        <taxon>Agaricomycetidae</taxon>
        <taxon>Agaricales</taxon>
        <taxon>Marasmiineae</taxon>
        <taxon>Physalacriaceae</taxon>
        <taxon>Armillaria</taxon>
    </lineage>
</organism>
<name>A0A2H3B3I6_9AGAR</name>